<dbReference type="InterPro" id="IPR027482">
    <property type="entry name" value="Sec1-like_dom2"/>
</dbReference>
<dbReference type="SUPFAM" id="SSF56815">
    <property type="entry name" value="Sec1/munc18-like (SM) proteins"/>
    <property type="match status" value="1"/>
</dbReference>
<dbReference type="FunFam" id="3.90.830.10:FF:000002">
    <property type="entry name" value="Vacuolar protein sorting-associated protein 45"/>
    <property type="match status" value="1"/>
</dbReference>
<organism evidence="7 8">
    <name type="scientific">Acrobeloides nanus</name>
    <dbReference type="NCBI Taxonomy" id="290746"/>
    <lineage>
        <taxon>Eukaryota</taxon>
        <taxon>Metazoa</taxon>
        <taxon>Ecdysozoa</taxon>
        <taxon>Nematoda</taxon>
        <taxon>Chromadorea</taxon>
        <taxon>Rhabditida</taxon>
        <taxon>Tylenchina</taxon>
        <taxon>Cephalobomorpha</taxon>
        <taxon>Cephaloboidea</taxon>
        <taxon>Cephalobidae</taxon>
        <taxon>Acrobeloides</taxon>
    </lineage>
</organism>
<dbReference type="GO" id="GO:0015031">
    <property type="term" value="P:protein transport"/>
    <property type="evidence" value="ECO:0007669"/>
    <property type="project" value="UniProtKB-KW"/>
</dbReference>
<dbReference type="InterPro" id="IPR001619">
    <property type="entry name" value="Sec1-like"/>
</dbReference>
<evidence type="ECO:0000256" key="6">
    <source>
        <dbReference type="ARBA" id="ARBA00073001"/>
    </source>
</evidence>
<dbReference type="Gene3D" id="3.90.830.10">
    <property type="entry name" value="Syntaxin Binding Protein 1, Chain A, domain 2"/>
    <property type="match status" value="1"/>
</dbReference>
<evidence type="ECO:0000313" key="7">
    <source>
        <dbReference type="Proteomes" id="UP000887540"/>
    </source>
</evidence>
<keyword evidence="3" id="KW-0813">Transport</keyword>
<evidence type="ECO:0000256" key="5">
    <source>
        <dbReference type="ARBA" id="ARBA00023136"/>
    </source>
</evidence>
<dbReference type="Gene3D" id="3.40.50.1910">
    <property type="match status" value="1"/>
</dbReference>
<dbReference type="WBParaSite" id="ACRNAN_scaffold3829.g28290.t1">
    <property type="protein sequence ID" value="ACRNAN_scaffold3829.g28290.t1"/>
    <property type="gene ID" value="ACRNAN_scaffold3829.g28290"/>
</dbReference>
<sequence length="564" mass="64587">MDVLVATQQYISEMVRLAGPGMKVLLMDKETTSIISCAFSQSEMMQKEIYLFERIDTGSIREPIKFLKCVCFLRPTQENLLLLQEELRNPRYAQYYIYFSNIIPKADVKMLAEADEQETVREVHEYYADFIPIASHLGSLGHSLCYENPFNMSTPIFRRSIQALVASFLSLRKRPVIRFQKTSRDAQRMANELKTIIAREDALFEGCKSDTLLLIVDRSQDPITPLLNQWTYEAMVHELMGINNNRVFIENAPNDAQRNLVLSAQHDDFYANNMYLNFGEIGQNIKTLMSEYQRKAQMHQQLESINDMKKFVEQYPQFKKISGTVTKHVQVVGEMSRIVADQNLMRISEVEQTIVHNGEHNECLDLIKQLIQHPKTSEMNALRLVMLYALRFENHSSNSLQILISQLRQRGISARNTATIRTLLDYGGMKRRQNDLFGNQSAMGMTKRFIKGLKGVENVFTQHEPYVSQLIDHAAKGKLSDTNFPSSDYAQPSTRYENIILFMIGGLTYEESAVANAYNQKRAQNPGLPRILLMSNYVHNTRSFIDQLLNLTGTSTPSPVGQSA</sequence>
<name>A0A914DS57_9BILA</name>
<reference evidence="8" key="1">
    <citation type="submission" date="2022-11" db="UniProtKB">
        <authorList>
            <consortium name="WormBaseParasite"/>
        </authorList>
    </citation>
    <scope>IDENTIFICATION</scope>
</reference>
<dbReference type="GO" id="GO:0012505">
    <property type="term" value="C:endomembrane system"/>
    <property type="evidence" value="ECO:0007669"/>
    <property type="project" value="UniProtKB-SubCell"/>
</dbReference>
<comment type="subcellular location">
    <subcellularLocation>
        <location evidence="1">Endomembrane system</location>
        <topology evidence="1">Peripheral membrane protein</topology>
    </subcellularLocation>
</comment>
<dbReference type="FunFam" id="3.40.50.2060:FF:000003">
    <property type="entry name" value="vacuolar protein sorting-associated protein 45 isoform X1"/>
    <property type="match status" value="1"/>
</dbReference>
<evidence type="ECO:0000256" key="2">
    <source>
        <dbReference type="ARBA" id="ARBA00009884"/>
    </source>
</evidence>
<dbReference type="Pfam" id="PF00995">
    <property type="entry name" value="Sec1"/>
    <property type="match status" value="1"/>
</dbReference>
<dbReference type="InterPro" id="IPR043127">
    <property type="entry name" value="Sec-1-like_dom3a"/>
</dbReference>
<evidence type="ECO:0000256" key="1">
    <source>
        <dbReference type="ARBA" id="ARBA00004184"/>
    </source>
</evidence>
<dbReference type="PIRSF" id="PIRSF005715">
    <property type="entry name" value="VPS45_Sec1"/>
    <property type="match status" value="1"/>
</dbReference>
<dbReference type="PANTHER" id="PTHR11679">
    <property type="entry name" value="VESICLE PROTEIN SORTING-ASSOCIATED"/>
    <property type="match status" value="1"/>
</dbReference>
<keyword evidence="4" id="KW-0653">Protein transport</keyword>
<dbReference type="GO" id="GO:0016192">
    <property type="term" value="P:vesicle-mediated transport"/>
    <property type="evidence" value="ECO:0007669"/>
    <property type="project" value="InterPro"/>
</dbReference>
<evidence type="ECO:0000313" key="8">
    <source>
        <dbReference type="WBParaSite" id="ACRNAN_scaffold3829.g28290.t1"/>
    </source>
</evidence>
<keyword evidence="7" id="KW-1185">Reference proteome</keyword>
<dbReference type="GO" id="GO:0031410">
    <property type="term" value="C:cytoplasmic vesicle"/>
    <property type="evidence" value="ECO:0007669"/>
    <property type="project" value="UniProtKB-ARBA"/>
</dbReference>
<evidence type="ECO:0000256" key="3">
    <source>
        <dbReference type="ARBA" id="ARBA00022448"/>
    </source>
</evidence>
<protein>
    <recommendedName>
        <fullName evidence="6">Vacuolar protein sorting-associated protein 45</fullName>
    </recommendedName>
</protein>
<dbReference type="InterPro" id="IPR036045">
    <property type="entry name" value="Sec1-like_sf"/>
</dbReference>
<dbReference type="Proteomes" id="UP000887540">
    <property type="component" value="Unplaced"/>
</dbReference>
<accession>A0A914DS57</accession>
<dbReference type="Gene3D" id="3.40.50.2060">
    <property type="match status" value="1"/>
</dbReference>
<keyword evidence="5" id="KW-0472">Membrane</keyword>
<dbReference type="InterPro" id="IPR043154">
    <property type="entry name" value="Sec-1-like_dom1"/>
</dbReference>
<evidence type="ECO:0000256" key="4">
    <source>
        <dbReference type="ARBA" id="ARBA00022927"/>
    </source>
</evidence>
<dbReference type="AlphaFoldDB" id="A0A914DS57"/>
<proteinExistence type="inferred from homology"/>
<comment type="similarity">
    <text evidence="2">Belongs to the STXBP/unc-18/SEC1 family.</text>
</comment>
<dbReference type="Gene3D" id="1.25.40.60">
    <property type="match status" value="1"/>
</dbReference>